<dbReference type="InterPro" id="IPR036271">
    <property type="entry name" value="Tet_transcr_reg_TetR-rel_C_sf"/>
</dbReference>
<dbReference type="InterPro" id="IPR009057">
    <property type="entry name" value="Homeodomain-like_sf"/>
</dbReference>
<dbReference type="Pfam" id="PF00440">
    <property type="entry name" value="TetR_N"/>
    <property type="match status" value="2"/>
</dbReference>
<dbReference type="PANTHER" id="PTHR47506">
    <property type="entry name" value="TRANSCRIPTIONAL REGULATORY PROTEIN"/>
    <property type="match status" value="1"/>
</dbReference>
<dbReference type="SUPFAM" id="SSF46689">
    <property type="entry name" value="Homeodomain-like"/>
    <property type="match status" value="2"/>
</dbReference>
<name>A0A6I4NTT5_9MICO</name>
<proteinExistence type="predicted"/>
<dbReference type="SUPFAM" id="SSF48498">
    <property type="entry name" value="Tetracyclin repressor-like, C-terminal domain"/>
    <property type="match status" value="2"/>
</dbReference>
<evidence type="ECO:0000259" key="5">
    <source>
        <dbReference type="PROSITE" id="PS50977"/>
    </source>
</evidence>
<evidence type="ECO:0000256" key="1">
    <source>
        <dbReference type="ARBA" id="ARBA00023015"/>
    </source>
</evidence>
<dbReference type="PRINTS" id="PR00455">
    <property type="entry name" value="HTHTETR"/>
</dbReference>
<dbReference type="AlphaFoldDB" id="A0A6I4NTT5"/>
<feature type="domain" description="HTH tetR-type" evidence="5">
    <location>
        <begin position="230"/>
        <end position="290"/>
    </location>
</feature>
<dbReference type="PANTHER" id="PTHR47506:SF1">
    <property type="entry name" value="HTH-TYPE TRANSCRIPTIONAL REGULATOR YJDC"/>
    <property type="match status" value="1"/>
</dbReference>
<sequence>MPGATSAPAGRPATAAIDLRRVRGERTRARILDAAHELFVQHGVGPVALRDIAARAGLSHPGLQRHFASKDAVLDALVDRIEAESRFDGDVGRFDPARLVAQAERNAAVPGYLELFTRLAGAGTSPNHPAHERFAARYRGIVDVFATVYARSDAPAGLEPVAEARRQVAVWDGFQLLALHAPGRLDVPRAIARHVASLDGPAPAAAPRLPRELVPLRSILVPDAGYAPGRAQRARIVADAAARFARTGYYGASLRELAADAGIPKSTLLHHFRSKEALLTAVLESRDRDIVEDAGSETATAREAFARIRPSAEHAQQERGGLIRLYVLMAAESTSAEHPAHAYFERRFASSLDFFGSLFDRVAAEDGLDLDSDFEALRLVALWEGLQLQWCYDPALDVGALLELHLGVVLGAPGAAGILSST</sequence>
<dbReference type="EMBL" id="WSTA01000014">
    <property type="protein sequence ID" value="MWB97856.1"/>
    <property type="molecule type" value="Genomic_DNA"/>
</dbReference>
<feature type="DNA-binding region" description="H-T-H motif" evidence="4">
    <location>
        <begin position="48"/>
        <end position="67"/>
    </location>
</feature>
<dbReference type="InterPro" id="IPR001647">
    <property type="entry name" value="HTH_TetR"/>
</dbReference>
<evidence type="ECO:0000256" key="3">
    <source>
        <dbReference type="ARBA" id="ARBA00023163"/>
    </source>
</evidence>
<keyword evidence="1" id="KW-0805">Transcription regulation</keyword>
<evidence type="ECO:0000256" key="4">
    <source>
        <dbReference type="PROSITE-ProRule" id="PRU00335"/>
    </source>
</evidence>
<keyword evidence="2 4" id="KW-0238">DNA-binding</keyword>
<feature type="DNA-binding region" description="H-T-H motif" evidence="4">
    <location>
        <begin position="253"/>
        <end position="272"/>
    </location>
</feature>
<accession>A0A6I4NTT5</accession>
<dbReference type="PROSITE" id="PS50977">
    <property type="entry name" value="HTH_TETR_2"/>
    <property type="match status" value="2"/>
</dbReference>
<dbReference type="Gene3D" id="1.10.357.10">
    <property type="entry name" value="Tetracycline Repressor, domain 2"/>
    <property type="match status" value="2"/>
</dbReference>
<comment type="caution">
    <text evidence="6">The sequence shown here is derived from an EMBL/GenBank/DDBJ whole genome shotgun (WGS) entry which is preliminary data.</text>
</comment>
<keyword evidence="3" id="KW-0804">Transcription</keyword>
<dbReference type="RefSeq" id="WP_160423203.1">
    <property type="nucleotide sequence ID" value="NZ_WSTA01000014.1"/>
</dbReference>
<evidence type="ECO:0000313" key="7">
    <source>
        <dbReference type="Proteomes" id="UP000438182"/>
    </source>
</evidence>
<protein>
    <submittedName>
        <fullName evidence="6">TetR family transcriptional regulator</fullName>
    </submittedName>
</protein>
<keyword evidence="7" id="KW-1185">Reference proteome</keyword>
<evidence type="ECO:0000256" key="2">
    <source>
        <dbReference type="ARBA" id="ARBA00023125"/>
    </source>
</evidence>
<reference evidence="6 7" key="1">
    <citation type="submission" date="2019-12" db="EMBL/GenBank/DDBJ databases">
        <authorList>
            <person name="Kim Y.S."/>
        </authorList>
    </citation>
    <scope>NUCLEOTIDE SEQUENCE [LARGE SCALE GENOMIC DNA]</scope>
    <source>
        <strain evidence="6 7">MMS17-SY077</strain>
    </source>
</reference>
<organism evidence="6 7">
    <name type="scientific">Agromyces seonyuensis</name>
    <dbReference type="NCBI Taxonomy" id="2662446"/>
    <lineage>
        <taxon>Bacteria</taxon>
        <taxon>Bacillati</taxon>
        <taxon>Actinomycetota</taxon>
        <taxon>Actinomycetes</taxon>
        <taxon>Micrococcales</taxon>
        <taxon>Microbacteriaceae</taxon>
        <taxon>Agromyces</taxon>
    </lineage>
</organism>
<feature type="domain" description="HTH tetR-type" evidence="5">
    <location>
        <begin position="25"/>
        <end position="85"/>
    </location>
</feature>
<gene>
    <name evidence="6" type="ORF">GB864_04735</name>
</gene>
<dbReference type="GO" id="GO:0003677">
    <property type="term" value="F:DNA binding"/>
    <property type="evidence" value="ECO:0007669"/>
    <property type="project" value="UniProtKB-UniRule"/>
</dbReference>
<evidence type="ECO:0000313" key="6">
    <source>
        <dbReference type="EMBL" id="MWB97856.1"/>
    </source>
</evidence>
<dbReference type="Proteomes" id="UP000438182">
    <property type="component" value="Unassembled WGS sequence"/>
</dbReference>